<organism evidence="1 2">
    <name type="scientific">Flavobacterium psychrophilum</name>
    <dbReference type="NCBI Taxonomy" id="96345"/>
    <lineage>
        <taxon>Bacteria</taxon>
        <taxon>Pseudomonadati</taxon>
        <taxon>Bacteroidota</taxon>
        <taxon>Flavobacteriia</taxon>
        <taxon>Flavobacteriales</taxon>
        <taxon>Flavobacteriaceae</taxon>
        <taxon>Flavobacterium</taxon>
    </lineage>
</organism>
<sequence>MNAVTPTKLKVTKHFANAAEIKCLKTNDLIEIHIPLDPILIEGEYTFSNGRFVIWSKGKFAKITKKIKECDDCKICNCDKS</sequence>
<dbReference type="AlphaFoldDB" id="A0A7U2NED8"/>
<gene>
    <name evidence="1" type="ORF">H0H26_11480</name>
</gene>
<evidence type="ECO:0000313" key="2">
    <source>
        <dbReference type="Proteomes" id="UP000596329"/>
    </source>
</evidence>
<proteinExistence type="predicted"/>
<dbReference type="EMBL" id="CP059075">
    <property type="protein sequence ID" value="QRE03495.1"/>
    <property type="molecule type" value="Genomic_DNA"/>
</dbReference>
<reference evidence="1 2" key="1">
    <citation type="submission" date="2020-07" db="EMBL/GenBank/DDBJ databases">
        <title>Genomic characterization of Flavobacterium psychrophilum strains.</title>
        <authorList>
            <person name="Castillo D."/>
            <person name="Jorgensen J."/>
            <person name="Middelboe M."/>
        </authorList>
    </citation>
    <scope>NUCLEOTIDE SEQUENCE [LARGE SCALE GENOMIC DNA]</scope>
    <source>
        <strain evidence="1 2">FPS-R7</strain>
    </source>
</reference>
<evidence type="ECO:0000313" key="1">
    <source>
        <dbReference type="EMBL" id="QRE03495.1"/>
    </source>
</evidence>
<dbReference type="Proteomes" id="UP000596329">
    <property type="component" value="Chromosome"/>
</dbReference>
<protein>
    <submittedName>
        <fullName evidence="1">Uncharacterized protein</fullName>
    </submittedName>
</protein>
<dbReference type="RefSeq" id="WP_203095775.1">
    <property type="nucleotide sequence ID" value="NZ_CP059075.1"/>
</dbReference>
<name>A0A7U2NED8_FLAPS</name>
<accession>A0A7U2NED8</accession>